<sequence>MCLPRHSTLTQNKAALRGKAHRSIDPVKQGTLSHSPTEETLLISASFLPLPSVKLTRNARDKLFLCLSSALPITWSNEGTISDSCPHMVIS</sequence>
<evidence type="ECO:0000313" key="3">
    <source>
        <dbReference type="Proteomes" id="UP000019335"/>
    </source>
</evidence>
<feature type="region of interest" description="Disordered" evidence="1">
    <location>
        <begin position="13"/>
        <end position="34"/>
    </location>
</feature>
<dbReference type="EMBL" id="AZIL01000920">
    <property type="protein sequence ID" value="EWM25572.1"/>
    <property type="molecule type" value="Genomic_DNA"/>
</dbReference>
<proteinExistence type="predicted"/>
<dbReference type="AlphaFoldDB" id="W7THK6"/>
<keyword evidence="3" id="KW-1185">Reference proteome</keyword>
<organism evidence="2 3">
    <name type="scientific">Nannochloropsis gaditana</name>
    <dbReference type="NCBI Taxonomy" id="72520"/>
    <lineage>
        <taxon>Eukaryota</taxon>
        <taxon>Sar</taxon>
        <taxon>Stramenopiles</taxon>
        <taxon>Ochrophyta</taxon>
        <taxon>Eustigmatophyceae</taxon>
        <taxon>Eustigmatales</taxon>
        <taxon>Monodopsidaceae</taxon>
        <taxon>Nannochloropsis</taxon>
    </lineage>
</organism>
<dbReference type="Proteomes" id="UP000019335">
    <property type="component" value="Chromosome 11"/>
</dbReference>
<name>W7THK6_9STRA</name>
<reference evidence="2 3" key="1">
    <citation type="journal article" date="2014" name="Mol. Plant">
        <title>Chromosome Scale Genome Assembly and Transcriptome Profiling of Nannochloropsis gaditana in Nitrogen Depletion.</title>
        <authorList>
            <person name="Corteggiani Carpinelli E."/>
            <person name="Telatin A."/>
            <person name="Vitulo N."/>
            <person name="Forcato C."/>
            <person name="D'Angelo M."/>
            <person name="Schiavon R."/>
            <person name="Vezzi A."/>
            <person name="Giacometti G.M."/>
            <person name="Morosinotto T."/>
            <person name="Valle G."/>
        </authorList>
    </citation>
    <scope>NUCLEOTIDE SEQUENCE [LARGE SCALE GENOMIC DNA]</scope>
    <source>
        <strain evidence="2 3">B-31</strain>
    </source>
</reference>
<protein>
    <submittedName>
        <fullName evidence="2">Uncharacterized protein</fullName>
    </submittedName>
</protein>
<evidence type="ECO:0000256" key="1">
    <source>
        <dbReference type="SAM" id="MobiDB-lite"/>
    </source>
</evidence>
<evidence type="ECO:0000313" key="2">
    <source>
        <dbReference type="EMBL" id="EWM25572.1"/>
    </source>
</evidence>
<accession>W7THK6</accession>
<comment type="caution">
    <text evidence="2">The sequence shown here is derived from an EMBL/GenBank/DDBJ whole genome shotgun (WGS) entry which is preliminary data.</text>
</comment>
<gene>
    <name evidence="2" type="ORF">Naga_100463g3</name>
</gene>